<proteinExistence type="predicted"/>
<dbReference type="EMBL" id="CP129968">
    <property type="protein sequence ID" value="WNB17250.1"/>
    <property type="molecule type" value="Genomic_DNA"/>
</dbReference>
<dbReference type="EMBL" id="CP129970">
    <property type="protein sequence ID" value="WKK85025.1"/>
    <property type="molecule type" value="Genomic_DNA"/>
</dbReference>
<organism evidence="2 4">
    <name type="scientific">Marivirga arenosa</name>
    <dbReference type="NCBI Taxonomy" id="3059076"/>
    <lineage>
        <taxon>Bacteria</taxon>
        <taxon>Pseudomonadati</taxon>
        <taxon>Bacteroidota</taxon>
        <taxon>Cytophagia</taxon>
        <taxon>Cytophagales</taxon>
        <taxon>Marivirgaceae</taxon>
        <taxon>Marivirga</taxon>
    </lineage>
</organism>
<name>A0AA49GHT2_9BACT</name>
<dbReference type="AlphaFoldDB" id="A0AA49GHT2"/>
<evidence type="ECO:0000313" key="2">
    <source>
        <dbReference type="EMBL" id="WKK85025.1"/>
    </source>
</evidence>
<protein>
    <recommendedName>
        <fullName evidence="5">Lipoprotein</fullName>
    </recommendedName>
</protein>
<evidence type="ECO:0000256" key="1">
    <source>
        <dbReference type="SAM" id="SignalP"/>
    </source>
</evidence>
<accession>A0AA49GHT2</accession>
<dbReference type="PROSITE" id="PS51257">
    <property type="entry name" value="PROKAR_LIPOPROTEIN"/>
    <property type="match status" value="1"/>
</dbReference>
<dbReference type="KEGG" id="marp:QYS47_33385"/>
<evidence type="ECO:0000313" key="3">
    <source>
        <dbReference type="EMBL" id="WNB17250.1"/>
    </source>
</evidence>
<dbReference type="RefSeq" id="WP_302101376.1">
    <property type="nucleotide sequence ID" value="NZ_CP129968.2"/>
</dbReference>
<sequence>MMYTKYLALAFVLFIFSCSQKSDQNETQDPLWDLEEQVFEKGENIKIDEINKSIEKASSMRLSWAYSPITIAIRIAGQQMIGPNVKILAKSLSGNELITHVVVMVEKKSIPDDSIADEYYRVELKLGGSIWQVVDIKNAWSCRTNRGHSEVSAVLCK</sequence>
<feature type="signal peptide" evidence="1">
    <location>
        <begin position="1"/>
        <end position="21"/>
    </location>
</feature>
<dbReference type="Proteomes" id="UP001244443">
    <property type="component" value="Chromosome"/>
</dbReference>
<keyword evidence="4" id="KW-1185">Reference proteome</keyword>
<evidence type="ECO:0000313" key="4">
    <source>
        <dbReference type="Proteomes" id="UP001244443"/>
    </source>
</evidence>
<gene>
    <name evidence="3" type="ORF">QYS47_33385</name>
    <name evidence="2" type="ORF">QYS48_23835</name>
</gene>
<dbReference type="Proteomes" id="UP001232019">
    <property type="component" value="Chromosome"/>
</dbReference>
<accession>A0AA51X4U3</accession>
<keyword evidence="1" id="KW-0732">Signal</keyword>
<evidence type="ECO:0008006" key="5">
    <source>
        <dbReference type="Google" id="ProtNLM"/>
    </source>
</evidence>
<reference evidence="2 4" key="1">
    <citation type="submission" date="2023-08" db="EMBL/GenBank/DDBJ databases">
        <title>Comparative genomics and taxonomic characterization of three novel marine species of genus Marivirga.</title>
        <authorList>
            <person name="Muhammad N."/>
            <person name="Kim S.-G."/>
        </authorList>
    </citation>
    <scope>NUCLEOTIDE SEQUENCE [LARGE SCALE GENOMIC DNA]</scope>
    <source>
        <strain evidence="2 4">ABR2-2</strain>
        <strain evidence="3">BKB1-2</strain>
    </source>
</reference>
<feature type="chain" id="PRO_5044704612" description="Lipoprotein" evidence="1">
    <location>
        <begin position="22"/>
        <end position="157"/>
    </location>
</feature>